<feature type="coiled-coil region" evidence="1">
    <location>
        <begin position="1"/>
        <end position="35"/>
    </location>
</feature>
<proteinExistence type="predicted"/>
<name>A0ABP0QXE3_9DINO</name>
<gene>
    <name evidence="2" type="ORF">SCF082_LOCUS43533</name>
</gene>
<protein>
    <submittedName>
        <fullName evidence="2">SET domain-containing protein</fullName>
    </submittedName>
</protein>
<sequence>MLDAEEALEAELKKLDAALEERRSIQKALKEQDAKRLLAFTATEGNDGVVGPQHWLCDRLWEHLENWNKQAGRWQEELRFLDLRTDYQRKAYFPGPSGTLAWTLEHQADRLLEMLGHGPKYKEVQASQDVKRQMGARLVPILQESSNILRLMFGGSHEYYLAVRAQATNHRPLQQSHSQAAETS</sequence>
<evidence type="ECO:0000313" key="2">
    <source>
        <dbReference type="EMBL" id="CAK9092510.1"/>
    </source>
</evidence>
<dbReference type="EMBL" id="CAXAMM010040329">
    <property type="protein sequence ID" value="CAK9092510.1"/>
    <property type="molecule type" value="Genomic_DNA"/>
</dbReference>
<keyword evidence="1" id="KW-0175">Coiled coil</keyword>
<evidence type="ECO:0000313" key="3">
    <source>
        <dbReference type="Proteomes" id="UP001642464"/>
    </source>
</evidence>
<accession>A0ABP0QXE3</accession>
<keyword evidence="3" id="KW-1185">Reference proteome</keyword>
<evidence type="ECO:0000256" key="1">
    <source>
        <dbReference type="SAM" id="Coils"/>
    </source>
</evidence>
<dbReference type="Proteomes" id="UP001642464">
    <property type="component" value="Unassembled WGS sequence"/>
</dbReference>
<reference evidence="2 3" key="1">
    <citation type="submission" date="2024-02" db="EMBL/GenBank/DDBJ databases">
        <authorList>
            <person name="Chen Y."/>
            <person name="Shah S."/>
            <person name="Dougan E. K."/>
            <person name="Thang M."/>
            <person name="Chan C."/>
        </authorList>
    </citation>
    <scope>NUCLEOTIDE SEQUENCE [LARGE SCALE GENOMIC DNA]</scope>
</reference>
<organism evidence="2 3">
    <name type="scientific">Durusdinium trenchii</name>
    <dbReference type="NCBI Taxonomy" id="1381693"/>
    <lineage>
        <taxon>Eukaryota</taxon>
        <taxon>Sar</taxon>
        <taxon>Alveolata</taxon>
        <taxon>Dinophyceae</taxon>
        <taxon>Suessiales</taxon>
        <taxon>Symbiodiniaceae</taxon>
        <taxon>Durusdinium</taxon>
    </lineage>
</organism>
<comment type="caution">
    <text evidence="2">The sequence shown here is derived from an EMBL/GenBank/DDBJ whole genome shotgun (WGS) entry which is preliminary data.</text>
</comment>